<dbReference type="EMBL" id="LS423452">
    <property type="protein sequence ID" value="SPS06225.1"/>
    <property type="molecule type" value="Genomic_DNA"/>
</dbReference>
<dbReference type="InterPro" id="IPR006261">
    <property type="entry name" value="dGTPase"/>
</dbReference>
<feature type="region of interest" description="Disordered" evidence="2">
    <location>
        <begin position="1"/>
        <end position="23"/>
    </location>
</feature>
<accession>A0A2X0SMU4</accession>
<dbReference type="Gene3D" id="1.10.3210.10">
    <property type="entry name" value="Hypothetical protein af1432"/>
    <property type="match status" value="1"/>
</dbReference>
<evidence type="ECO:0000313" key="4">
    <source>
        <dbReference type="EMBL" id="SPS06225.1"/>
    </source>
</evidence>
<keyword evidence="1 4" id="KW-0378">Hydrolase</keyword>
<dbReference type="PANTHER" id="PTHR11373:SF32">
    <property type="entry name" value="DEOXYGUANOSINETRIPHOSPHATE TRIPHOSPHOHYDROLASE"/>
    <property type="match status" value="1"/>
</dbReference>
<dbReference type="AlphaFoldDB" id="A0A2X0SMU4"/>
<proteinExistence type="predicted"/>
<dbReference type="InterPro" id="IPR003607">
    <property type="entry name" value="HD/PDEase_dom"/>
</dbReference>
<sequence length="442" mass="49937">MKWKKLLSSKRLGRKGTQQEGVRSEYQRDYDRIVYSSAFRRLQDKTQVFPLAESDYVRTRLTHSIEVSSVGRSLGTLIGDFIIKKEHMTDVQPQEFGNIVAAACLAHDIGNPPLGHSGEQAISSWFAGQGKKYLSGLQPEEKADFLKFEGNAQGFRVLSRLQYAIDRGGLQLTYAVLGAYSKYPRCAHLPKFENSEKVSEKKFGFVKADFKLFKKVANELGLTKKNDGAWARHPLAFLMEAADDICYRIIDLEDGHRLGRISFKETEALLWPVAFCSGQKNPGKSYSQIHDEKNKVEYLRAKAINKLVFAAVSTFQNNYKDIMEGNFEHDLMSRSKYINNLNDIKDRSKNKIYATPNVLHIEAAGFEVLGGLLEKIVPALVNVEINNTAADKKVLQLIPPQFTKGKNKYERLLGATDFVSGMTDSYAVTFYRRLRGIELPRG</sequence>
<dbReference type="Pfam" id="PF01966">
    <property type="entry name" value="HD"/>
    <property type="match status" value="1"/>
</dbReference>
<protein>
    <submittedName>
        <fullName evidence="4">Deoxyguanosinetriphosphate triphosphohydrolase-like protein</fullName>
    </submittedName>
</protein>
<dbReference type="CDD" id="cd00077">
    <property type="entry name" value="HDc"/>
    <property type="match status" value="1"/>
</dbReference>
<evidence type="ECO:0000256" key="2">
    <source>
        <dbReference type="SAM" id="MobiDB-lite"/>
    </source>
</evidence>
<dbReference type="SUPFAM" id="SSF109604">
    <property type="entry name" value="HD-domain/PDEase-like"/>
    <property type="match status" value="1"/>
</dbReference>
<dbReference type="NCBIfam" id="NF002205">
    <property type="entry name" value="PRK01096.1"/>
    <property type="match status" value="1"/>
</dbReference>
<dbReference type="PANTHER" id="PTHR11373">
    <property type="entry name" value="DEOXYNUCLEOSIDE TRIPHOSPHATE TRIPHOSPHOHYDROLASE"/>
    <property type="match status" value="1"/>
</dbReference>
<dbReference type="Gene3D" id="1.10.3550.10">
    <property type="entry name" value="eoxyguanosinetriphosphate triphosphohydrolase domain-like"/>
    <property type="match status" value="1"/>
</dbReference>
<dbReference type="Gene3D" id="1.10.3410.10">
    <property type="entry name" value="putative deoxyguanosinetriphosphate triphosphohydrolase like domain"/>
    <property type="match status" value="1"/>
</dbReference>
<gene>
    <name evidence="4" type="ORF">NITFAB_1815</name>
</gene>
<dbReference type="GO" id="GO:0006203">
    <property type="term" value="P:dGTP catabolic process"/>
    <property type="evidence" value="ECO:0007669"/>
    <property type="project" value="TreeGrafter"/>
</dbReference>
<dbReference type="SMART" id="SM00471">
    <property type="entry name" value="HDc"/>
    <property type="match status" value="1"/>
</dbReference>
<dbReference type="GO" id="GO:0008832">
    <property type="term" value="F:dGTPase activity"/>
    <property type="evidence" value="ECO:0007669"/>
    <property type="project" value="TreeGrafter"/>
</dbReference>
<name>A0A2X0SMU4_9PROT</name>
<organism evidence="4">
    <name type="scientific">Candidatus Nitrotoga fabula</name>
    <dbReference type="NCBI Taxonomy" id="2182327"/>
    <lineage>
        <taxon>Bacteria</taxon>
        <taxon>Pseudomonadati</taxon>
        <taxon>Pseudomonadota</taxon>
        <taxon>Betaproteobacteria</taxon>
        <taxon>Nitrosomonadales</taxon>
        <taxon>Gallionellaceae</taxon>
        <taxon>Candidatus Nitrotoga</taxon>
    </lineage>
</organism>
<dbReference type="InterPro" id="IPR023293">
    <property type="entry name" value="dGTP_triP_hydro_central_sf"/>
</dbReference>
<evidence type="ECO:0000259" key="3">
    <source>
        <dbReference type="SMART" id="SM00471"/>
    </source>
</evidence>
<feature type="domain" description="HD/PDEase" evidence="3">
    <location>
        <begin position="56"/>
        <end position="257"/>
    </location>
</feature>
<dbReference type="NCBIfam" id="TIGR01353">
    <property type="entry name" value="dGTP_triPase"/>
    <property type="match status" value="1"/>
</dbReference>
<reference evidence="4" key="1">
    <citation type="submission" date="2018-05" db="EMBL/GenBank/DDBJ databases">
        <authorList>
            <person name="Lanie J.A."/>
            <person name="Ng W.-L."/>
            <person name="Kazmierczak K.M."/>
            <person name="Andrzejewski T.M."/>
            <person name="Davidsen T.M."/>
            <person name="Wayne K.J."/>
            <person name="Tettelin H."/>
            <person name="Glass J.I."/>
            <person name="Rusch D."/>
            <person name="Podicherti R."/>
            <person name="Tsui H.-C.T."/>
            <person name="Winkler M.E."/>
        </authorList>
    </citation>
    <scope>NUCLEOTIDE SEQUENCE</scope>
    <source>
        <strain evidence="4">KNB</strain>
    </source>
</reference>
<dbReference type="InterPro" id="IPR006674">
    <property type="entry name" value="HD_domain"/>
</dbReference>
<dbReference type="InterPro" id="IPR050135">
    <property type="entry name" value="dGTPase-like"/>
</dbReference>
<evidence type="ECO:0000256" key="1">
    <source>
        <dbReference type="ARBA" id="ARBA00022801"/>
    </source>
</evidence>
<dbReference type="InterPro" id="IPR027432">
    <property type="entry name" value="dGTP_triphosphohydrolase_C"/>
</dbReference>
<feature type="compositionally biased region" description="Basic residues" evidence="2">
    <location>
        <begin position="1"/>
        <end position="14"/>
    </location>
</feature>